<keyword evidence="2" id="KW-0805">Transcription regulation</keyword>
<keyword evidence="6" id="KW-0539">Nucleus</keyword>
<evidence type="ECO:0000256" key="7">
    <source>
        <dbReference type="SAM" id="MobiDB-lite"/>
    </source>
</evidence>
<evidence type="ECO:0000313" key="11">
    <source>
        <dbReference type="Proteomes" id="UP000011087"/>
    </source>
</evidence>
<dbReference type="GeneID" id="17310463"/>
<reference evidence="11" key="2">
    <citation type="submission" date="2012-11" db="EMBL/GenBank/DDBJ databases">
        <authorList>
            <person name="Kuo A."/>
            <person name="Curtis B.A."/>
            <person name="Tanifuji G."/>
            <person name="Burki F."/>
            <person name="Gruber A."/>
            <person name="Irimia M."/>
            <person name="Maruyama S."/>
            <person name="Arias M.C."/>
            <person name="Ball S.G."/>
            <person name="Gile G.H."/>
            <person name="Hirakawa Y."/>
            <person name="Hopkins J.F."/>
            <person name="Rensing S.A."/>
            <person name="Schmutz J."/>
            <person name="Symeonidi A."/>
            <person name="Elias M."/>
            <person name="Eveleigh R.J."/>
            <person name="Herman E.K."/>
            <person name="Klute M.J."/>
            <person name="Nakayama T."/>
            <person name="Obornik M."/>
            <person name="Reyes-Prieto A."/>
            <person name="Armbrust E.V."/>
            <person name="Aves S.J."/>
            <person name="Beiko R.G."/>
            <person name="Coutinho P."/>
            <person name="Dacks J.B."/>
            <person name="Durnford D.G."/>
            <person name="Fast N.M."/>
            <person name="Green B.R."/>
            <person name="Grisdale C."/>
            <person name="Hempe F."/>
            <person name="Henrissat B."/>
            <person name="Hoppner M.P."/>
            <person name="Ishida K.-I."/>
            <person name="Kim E."/>
            <person name="Koreny L."/>
            <person name="Kroth P.G."/>
            <person name="Liu Y."/>
            <person name="Malik S.-B."/>
            <person name="Maier U.G."/>
            <person name="McRose D."/>
            <person name="Mock T."/>
            <person name="Neilson J.A."/>
            <person name="Onodera N.T."/>
            <person name="Poole A.M."/>
            <person name="Pritham E.J."/>
            <person name="Richards T.A."/>
            <person name="Rocap G."/>
            <person name="Roy S.W."/>
            <person name="Sarai C."/>
            <person name="Schaack S."/>
            <person name="Shirato S."/>
            <person name="Slamovits C.H."/>
            <person name="Spencer D.F."/>
            <person name="Suzuki S."/>
            <person name="Worden A.Z."/>
            <person name="Zauner S."/>
            <person name="Barry K."/>
            <person name="Bell C."/>
            <person name="Bharti A.K."/>
            <person name="Crow J.A."/>
            <person name="Grimwood J."/>
            <person name="Kramer R."/>
            <person name="Lindquist E."/>
            <person name="Lucas S."/>
            <person name="Salamov A."/>
            <person name="McFadden G.I."/>
            <person name="Lane C.E."/>
            <person name="Keeling P.J."/>
            <person name="Gray M.W."/>
            <person name="Grigoriev I.V."/>
            <person name="Archibald J.M."/>
        </authorList>
    </citation>
    <scope>NUCLEOTIDE SEQUENCE</scope>
    <source>
        <strain evidence="11">CCMP2712</strain>
    </source>
</reference>
<dbReference type="RefSeq" id="XP_005840637.1">
    <property type="nucleotide sequence ID" value="XM_005840580.1"/>
</dbReference>
<dbReference type="OrthoDB" id="6270329at2759"/>
<dbReference type="EnsemblProtists" id="EKX53657">
    <property type="protein sequence ID" value="EKX53657"/>
    <property type="gene ID" value="GUITHDRAFT_100635"/>
</dbReference>
<dbReference type="Proteomes" id="UP000011087">
    <property type="component" value="Unassembled WGS sequence"/>
</dbReference>
<dbReference type="InterPro" id="IPR044607">
    <property type="entry name" value="RKD-like"/>
</dbReference>
<feature type="domain" description="RWP-RK" evidence="8">
    <location>
        <begin position="25"/>
        <end position="117"/>
    </location>
</feature>
<evidence type="ECO:0000256" key="2">
    <source>
        <dbReference type="ARBA" id="ARBA00023015"/>
    </source>
</evidence>
<dbReference type="HOGENOM" id="CLU_092984_0_2_1"/>
<organism evidence="9">
    <name type="scientific">Guillardia theta (strain CCMP2712)</name>
    <name type="common">Cryptophyte</name>
    <dbReference type="NCBI Taxonomy" id="905079"/>
    <lineage>
        <taxon>Eukaryota</taxon>
        <taxon>Cryptophyceae</taxon>
        <taxon>Pyrenomonadales</taxon>
        <taxon>Geminigeraceae</taxon>
        <taxon>Guillardia</taxon>
    </lineage>
</organism>
<evidence type="ECO:0000259" key="8">
    <source>
        <dbReference type="PROSITE" id="PS51519"/>
    </source>
</evidence>
<dbReference type="KEGG" id="gtt:GUITHDRAFT_100635"/>
<evidence type="ECO:0000313" key="9">
    <source>
        <dbReference type="EMBL" id="EKX53657.1"/>
    </source>
</evidence>
<keyword evidence="5" id="KW-0804">Transcription</keyword>
<keyword evidence="4" id="KW-0238">DNA-binding</keyword>
<dbReference type="GO" id="GO:0003700">
    <property type="term" value="F:DNA-binding transcription factor activity"/>
    <property type="evidence" value="ECO:0007669"/>
    <property type="project" value="InterPro"/>
</dbReference>
<evidence type="ECO:0000256" key="3">
    <source>
        <dbReference type="ARBA" id="ARBA00023054"/>
    </source>
</evidence>
<feature type="compositionally biased region" description="Basic residues" evidence="7">
    <location>
        <begin position="88"/>
        <end position="99"/>
    </location>
</feature>
<keyword evidence="3" id="KW-0175">Coiled coil</keyword>
<dbReference type="AlphaFoldDB" id="L1JZ54"/>
<reference evidence="9 11" key="1">
    <citation type="journal article" date="2012" name="Nature">
        <title>Algal genomes reveal evolutionary mosaicism and the fate of nucleomorphs.</title>
        <authorList>
            <consortium name="DOE Joint Genome Institute"/>
            <person name="Curtis B.A."/>
            <person name="Tanifuji G."/>
            <person name="Burki F."/>
            <person name="Gruber A."/>
            <person name="Irimia M."/>
            <person name="Maruyama S."/>
            <person name="Arias M.C."/>
            <person name="Ball S.G."/>
            <person name="Gile G.H."/>
            <person name="Hirakawa Y."/>
            <person name="Hopkins J.F."/>
            <person name="Kuo A."/>
            <person name="Rensing S.A."/>
            <person name="Schmutz J."/>
            <person name="Symeonidi A."/>
            <person name="Elias M."/>
            <person name="Eveleigh R.J."/>
            <person name="Herman E.K."/>
            <person name="Klute M.J."/>
            <person name="Nakayama T."/>
            <person name="Obornik M."/>
            <person name="Reyes-Prieto A."/>
            <person name="Armbrust E.V."/>
            <person name="Aves S.J."/>
            <person name="Beiko R.G."/>
            <person name="Coutinho P."/>
            <person name="Dacks J.B."/>
            <person name="Durnford D.G."/>
            <person name="Fast N.M."/>
            <person name="Green B.R."/>
            <person name="Grisdale C.J."/>
            <person name="Hempel F."/>
            <person name="Henrissat B."/>
            <person name="Hoppner M.P."/>
            <person name="Ishida K."/>
            <person name="Kim E."/>
            <person name="Koreny L."/>
            <person name="Kroth P.G."/>
            <person name="Liu Y."/>
            <person name="Malik S.B."/>
            <person name="Maier U.G."/>
            <person name="McRose D."/>
            <person name="Mock T."/>
            <person name="Neilson J.A."/>
            <person name="Onodera N.T."/>
            <person name="Poole A.M."/>
            <person name="Pritham E.J."/>
            <person name="Richards T.A."/>
            <person name="Rocap G."/>
            <person name="Roy S.W."/>
            <person name="Sarai C."/>
            <person name="Schaack S."/>
            <person name="Shirato S."/>
            <person name="Slamovits C.H."/>
            <person name="Spencer D.F."/>
            <person name="Suzuki S."/>
            <person name="Worden A.Z."/>
            <person name="Zauner S."/>
            <person name="Barry K."/>
            <person name="Bell C."/>
            <person name="Bharti A.K."/>
            <person name="Crow J.A."/>
            <person name="Grimwood J."/>
            <person name="Kramer R."/>
            <person name="Lindquist E."/>
            <person name="Lucas S."/>
            <person name="Salamov A."/>
            <person name="McFadden G.I."/>
            <person name="Lane C.E."/>
            <person name="Keeling P.J."/>
            <person name="Gray M.W."/>
            <person name="Grigoriev I.V."/>
            <person name="Archibald J.M."/>
        </authorList>
    </citation>
    <scope>NUCLEOTIDE SEQUENCE</scope>
    <source>
        <strain evidence="9 11">CCMP2712</strain>
    </source>
</reference>
<proteinExistence type="predicted"/>
<accession>L1JZ54</accession>
<dbReference type="EMBL" id="JH992969">
    <property type="protein sequence ID" value="EKX53657.1"/>
    <property type="molecule type" value="Genomic_DNA"/>
</dbReference>
<dbReference type="PROSITE" id="PS51519">
    <property type="entry name" value="RWP_RK"/>
    <property type="match status" value="1"/>
</dbReference>
<keyword evidence="11" id="KW-1185">Reference proteome</keyword>
<dbReference type="PANTHER" id="PTHR46373">
    <property type="entry name" value="PROTEIN RKD4"/>
    <property type="match status" value="1"/>
</dbReference>
<comment type="function">
    <text evidence="1">Putative transcription factor.</text>
</comment>
<dbReference type="GO" id="GO:0003677">
    <property type="term" value="F:DNA binding"/>
    <property type="evidence" value="ECO:0007669"/>
    <property type="project" value="UniProtKB-KW"/>
</dbReference>
<protein>
    <recommendedName>
        <fullName evidence="8">RWP-RK domain-containing protein</fullName>
    </recommendedName>
</protein>
<evidence type="ECO:0000256" key="1">
    <source>
        <dbReference type="ARBA" id="ARBA00004049"/>
    </source>
</evidence>
<dbReference type="PaxDb" id="55529-EKX53657"/>
<evidence type="ECO:0000313" key="10">
    <source>
        <dbReference type="EnsemblProtists" id="EKX53657"/>
    </source>
</evidence>
<feature type="region of interest" description="Disordered" evidence="7">
    <location>
        <begin position="86"/>
        <end position="111"/>
    </location>
</feature>
<name>L1JZ54_GUITC</name>
<reference evidence="10" key="3">
    <citation type="submission" date="2016-03" db="UniProtKB">
        <authorList>
            <consortium name="EnsemblProtists"/>
        </authorList>
    </citation>
    <scope>IDENTIFICATION</scope>
</reference>
<evidence type="ECO:0000256" key="4">
    <source>
        <dbReference type="ARBA" id="ARBA00023125"/>
    </source>
</evidence>
<gene>
    <name evidence="9" type="ORF">GUITHDRAFT_100635</name>
</gene>
<evidence type="ECO:0000256" key="5">
    <source>
        <dbReference type="ARBA" id="ARBA00023163"/>
    </source>
</evidence>
<dbReference type="Pfam" id="PF02042">
    <property type="entry name" value="RWP-RK"/>
    <property type="match status" value="1"/>
</dbReference>
<evidence type="ECO:0000256" key="6">
    <source>
        <dbReference type="ARBA" id="ARBA00023242"/>
    </source>
</evidence>
<dbReference type="PANTHER" id="PTHR46373:SF2">
    <property type="entry name" value="RWP-RK DOMAIN-CONTAINING PROTEIN"/>
    <property type="match status" value="1"/>
</dbReference>
<dbReference type="InterPro" id="IPR003035">
    <property type="entry name" value="RWP-RK_dom"/>
</dbReference>
<sequence>MSSMLLNHSSMSYRGGGDREVHLFPRRKVGQQVIPHKGRRPLVIDFSVLQSLFDIPQLQASKRLGISLTAMKQLCRKLGVSRWPYQKPGKKGKTIRRKSQQLSPAALGETNSLPVAEQPVQSLVSKIENGSAAQQNESLTPEVEIKKDEETLPTMQEDNIACMLGVNSVDDSADDDDSNYLSSSSLSEYENDVLPQMEIRPDQLACAECLPLEPDWIAWYMAHDGNVSIYPPFEAFCGL</sequence>